<dbReference type="GO" id="GO:0051301">
    <property type="term" value="P:cell division"/>
    <property type="evidence" value="ECO:0007669"/>
    <property type="project" value="UniProtKB-KW"/>
</dbReference>
<feature type="domain" description="Core-binding (CB)" evidence="12">
    <location>
        <begin position="6"/>
        <end position="91"/>
    </location>
</feature>
<evidence type="ECO:0000313" key="16">
    <source>
        <dbReference type="Proteomes" id="UP001281024"/>
    </source>
</evidence>
<protein>
    <recommendedName>
        <fullName evidence="10">Tyrosine recombinase XerC</fullName>
    </recommendedName>
</protein>
<comment type="similarity">
    <text evidence="10">Belongs to the 'phage' integrase family. XerC subfamily.</text>
</comment>
<feature type="active site" description="O-(3'-phospho-DNA)-tyrosine intermediate" evidence="10">
    <location>
        <position position="282"/>
    </location>
</feature>
<dbReference type="InterPro" id="IPR010998">
    <property type="entry name" value="Integrase_recombinase_N"/>
</dbReference>
<keyword evidence="4 10" id="KW-0132">Cell division</keyword>
<comment type="subunit">
    <text evidence="10">Forms a cyclic heterotetrameric complex composed of two molecules of XerC and two molecules of XerD.</text>
</comment>
<dbReference type="NCBIfam" id="TIGR02225">
    <property type="entry name" value="recomb_XerD"/>
    <property type="match status" value="1"/>
</dbReference>
<evidence type="ECO:0000256" key="1">
    <source>
        <dbReference type="ARBA" id="ARBA00004496"/>
    </source>
</evidence>
<dbReference type="SUPFAM" id="SSF56349">
    <property type="entry name" value="DNA breaking-rejoining enzymes"/>
    <property type="match status" value="1"/>
</dbReference>
<dbReference type="RefSeq" id="WP_002817125.1">
    <property type="nucleotide sequence ID" value="NZ_CP038451.1"/>
</dbReference>
<accession>A0AAJ2UAX3</accession>
<evidence type="ECO:0000259" key="11">
    <source>
        <dbReference type="PROSITE" id="PS51898"/>
    </source>
</evidence>
<evidence type="ECO:0000256" key="10">
    <source>
        <dbReference type="HAMAP-Rule" id="MF_01808"/>
    </source>
</evidence>
<dbReference type="Proteomes" id="UP000294726">
    <property type="component" value="Chromosome"/>
</dbReference>
<feature type="active site" evidence="10">
    <location>
        <position position="176"/>
    </location>
</feature>
<organism evidence="13 16">
    <name type="scientific">Oenococcus oeni</name>
    <name type="common">Leuconostoc oenos</name>
    <dbReference type="NCBI Taxonomy" id="1247"/>
    <lineage>
        <taxon>Bacteria</taxon>
        <taxon>Bacillati</taxon>
        <taxon>Bacillota</taxon>
        <taxon>Bacilli</taxon>
        <taxon>Lactobacillales</taxon>
        <taxon>Lactobacillaceae</taxon>
        <taxon>Oenococcus</taxon>
    </lineage>
</organism>
<dbReference type="GO" id="GO:0006313">
    <property type="term" value="P:DNA transposition"/>
    <property type="evidence" value="ECO:0007669"/>
    <property type="project" value="UniProtKB-UniRule"/>
</dbReference>
<dbReference type="PROSITE" id="PS51900">
    <property type="entry name" value="CB"/>
    <property type="match status" value="1"/>
</dbReference>
<dbReference type="Proteomes" id="UP001281024">
    <property type="component" value="Unassembled WGS sequence"/>
</dbReference>
<keyword evidence="8 10" id="KW-0233">DNA recombination</keyword>
<dbReference type="Gene3D" id="1.10.443.10">
    <property type="entry name" value="Intergrase catalytic core"/>
    <property type="match status" value="1"/>
</dbReference>
<dbReference type="PROSITE" id="PS51898">
    <property type="entry name" value="TYR_RECOMBINASE"/>
    <property type="match status" value="1"/>
</dbReference>
<evidence type="ECO:0000313" key="14">
    <source>
        <dbReference type="EMBL" id="VDB98188.1"/>
    </source>
</evidence>
<reference evidence="13" key="2">
    <citation type="submission" date="2019-10" db="EMBL/GenBank/DDBJ databases">
        <title>Malate fermentation in French cider.</title>
        <authorList>
            <person name="Cousin F.J."/>
            <person name="Medina Fernandez S."/>
            <person name="Misery B."/>
            <person name="Laplace J.-M."/>
            <person name="Cretenet M."/>
        </authorList>
    </citation>
    <scope>NUCLEOTIDE SEQUENCE</scope>
    <source>
        <strain evidence="13">UCMA15129</strain>
    </source>
</reference>
<comment type="function">
    <text evidence="10">Site-specific tyrosine recombinase, which acts by catalyzing the cutting and rejoining of the recombining DNA molecules. The XerC-XerD complex is essential to convert dimers of the bacterial chromosome into monomers to permit their segregation at cell division. It also contributes to the segregational stability of plasmids.</text>
</comment>
<evidence type="ECO:0000259" key="12">
    <source>
        <dbReference type="PROSITE" id="PS51900"/>
    </source>
</evidence>
<evidence type="ECO:0000256" key="8">
    <source>
        <dbReference type="ARBA" id="ARBA00023172"/>
    </source>
</evidence>
<evidence type="ECO:0000256" key="9">
    <source>
        <dbReference type="ARBA" id="ARBA00023306"/>
    </source>
</evidence>
<keyword evidence="9 10" id="KW-0131">Cell cycle</keyword>
<evidence type="ECO:0000256" key="3">
    <source>
        <dbReference type="ARBA" id="ARBA00022490"/>
    </source>
</evidence>
<evidence type="ECO:0000256" key="2">
    <source>
        <dbReference type="ARBA" id="ARBA00010450"/>
    </source>
</evidence>
<evidence type="ECO:0000256" key="5">
    <source>
        <dbReference type="ARBA" id="ARBA00022829"/>
    </source>
</evidence>
<dbReference type="NCBIfam" id="NF001399">
    <property type="entry name" value="PRK00283.1"/>
    <property type="match status" value="1"/>
</dbReference>
<dbReference type="InterPro" id="IPR023009">
    <property type="entry name" value="Tyrosine_recombinase_XerC/XerD"/>
</dbReference>
<dbReference type="GO" id="GO:0007059">
    <property type="term" value="P:chromosome segregation"/>
    <property type="evidence" value="ECO:0007669"/>
    <property type="project" value="UniProtKB-UniRule"/>
</dbReference>
<evidence type="ECO:0000256" key="7">
    <source>
        <dbReference type="ARBA" id="ARBA00023125"/>
    </source>
</evidence>
<dbReference type="NCBIfam" id="NF040815">
    <property type="entry name" value="recomb_XerA_Arch"/>
    <property type="match status" value="1"/>
</dbReference>
<dbReference type="GO" id="GO:0009037">
    <property type="term" value="F:tyrosine-based site-specific recombinase activity"/>
    <property type="evidence" value="ECO:0007669"/>
    <property type="project" value="UniProtKB-UniRule"/>
</dbReference>
<dbReference type="Gene3D" id="1.10.150.130">
    <property type="match status" value="1"/>
</dbReference>
<feature type="active site" evidence="10">
    <location>
        <position position="247"/>
    </location>
</feature>
<comment type="similarity">
    <text evidence="2">Belongs to the 'phage' integrase family. XerD subfamily.</text>
</comment>
<feature type="active site" evidence="10">
    <location>
        <position position="250"/>
    </location>
</feature>
<evidence type="ECO:0000256" key="4">
    <source>
        <dbReference type="ARBA" id="ARBA00022618"/>
    </source>
</evidence>
<gene>
    <name evidence="13" type="primary">xerD</name>
    <name evidence="10" type="synonym">xerC</name>
    <name evidence="13" type="ORF">GA838_03015</name>
    <name evidence="14" type="ORF">OENI_0990</name>
</gene>
<dbReference type="InterPro" id="IPR002104">
    <property type="entry name" value="Integrase_catalytic"/>
</dbReference>
<evidence type="ECO:0000313" key="15">
    <source>
        <dbReference type="Proteomes" id="UP000294726"/>
    </source>
</evidence>
<feature type="domain" description="Tyr recombinase" evidence="11">
    <location>
        <begin position="112"/>
        <end position="295"/>
    </location>
</feature>
<dbReference type="EMBL" id="WERV01000002">
    <property type="protein sequence ID" value="MDV7714751.1"/>
    <property type="molecule type" value="Genomic_DNA"/>
</dbReference>
<keyword evidence="5 10" id="KW-0159">Chromosome partition</keyword>
<dbReference type="PANTHER" id="PTHR30349:SF81">
    <property type="entry name" value="TYROSINE RECOMBINASE XERC"/>
    <property type="match status" value="1"/>
</dbReference>
<feature type="active site" evidence="10">
    <location>
        <position position="152"/>
    </location>
</feature>
<dbReference type="InterPro" id="IPR004107">
    <property type="entry name" value="Integrase_SAM-like_N"/>
</dbReference>
<sequence length="302" mass="34740">MLTKKNQFENVLLDYTRYLRTERGLLENSIKSYKQDLSEFGAYIQKENILLVKVDRFTILDWLNYLQNSGKSNNSIVHMVSSLRKFFAYLSDDQQIQIDPMLKVTTPKKNSHLPQVLTATEIEAVLAVPDISTTLGLRNRALLETMYATGFRVSEICNLKLADLHDELGLITTIGKGQKQRIVPIGEMSLLYISKYFKESRPILLKDKESPYLFLNDHGHRISRQGIFKLVKEIAIKAGIDKDISPHTLRHSFATNLLENGADLRIVQELLGHSDISTTQIYTHVSQKHIREQYNRFHPRAK</sequence>
<dbReference type="GO" id="GO:0003677">
    <property type="term" value="F:DNA binding"/>
    <property type="evidence" value="ECO:0007669"/>
    <property type="project" value="UniProtKB-UniRule"/>
</dbReference>
<evidence type="ECO:0000313" key="13">
    <source>
        <dbReference type="EMBL" id="MDV7714751.1"/>
    </source>
</evidence>
<dbReference type="InterPro" id="IPR011932">
    <property type="entry name" value="Recomb_XerD"/>
</dbReference>
<dbReference type="InterPro" id="IPR050090">
    <property type="entry name" value="Tyrosine_recombinase_XerCD"/>
</dbReference>
<dbReference type="InterPro" id="IPR013762">
    <property type="entry name" value="Integrase-like_cat_sf"/>
</dbReference>
<name>A0AAJ2UAX3_OENOE</name>
<keyword evidence="7 10" id="KW-0238">DNA-binding</keyword>
<dbReference type="CDD" id="cd00798">
    <property type="entry name" value="INT_XerDC_C"/>
    <property type="match status" value="1"/>
</dbReference>
<dbReference type="PANTHER" id="PTHR30349">
    <property type="entry name" value="PHAGE INTEGRASE-RELATED"/>
    <property type="match status" value="1"/>
</dbReference>
<proteinExistence type="inferred from homology"/>
<dbReference type="Pfam" id="PF02899">
    <property type="entry name" value="Phage_int_SAM_1"/>
    <property type="match status" value="1"/>
</dbReference>
<dbReference type="GO" id="GO:0005737">
    <property type="term" value="C:cytoplasm"/>
    <property type="evidence" value="ECO:0007669"/>
    <property type="project" value="UniProtKB-SubCell"/>
</dbReference>
<dbReference type="InterPro" id="IPR044068">
    <property type="entry name" value="CB"/>
</dbReference>
<dbReference type="Pfam" id="PF00589">
    <property type="entry name" value="Phage_integrase"/>
    <property type="match status" value="1"/>
</dbReference>
<keyword evidence="3 10" id="KW-0963">Cytoplasm</keyword>
<feature type="active site" evidence="10">
    <location>
        <position position="273"/>
    </location>
</feature>
<dbReference type="EMBL" id="LR031358">
    <property type="protein sequence ID" value="VDB98188.1"/>
    <property type="molecule type" value="Genomic_DNA"/>
</dbReference>
<reference evidence="14 15" key="1">
    <citation type="submission" date="2018-08" db="EMBL/GenBank/DDBJ databases">
        <authorList>
            <person name="Lorentzen P. G. S. M."/>
        </authorList>
    </citation>
    <scope>NUCLEOTIDE SEQUENCE [LARGE SCALE GENOMIC DNA]</scope>
    <source>
        <strain evidence="14 15">CRBO_1381</strain>
    </source>
</reference>
<dbReference type="AlphaFoldDB" id="A0AAJ2UAX3"/>
<keyword evidence="6 10" id="KW-0229">DNA integration</keyword>
<evidence type="ECO:0000256" key="6">
    <source>
        <dbReference type="ARBA" id="ARBA00022908"/>
    </source>
</evidence>
<dbReference type="HAMAP" id="MF_01808">
    <property type="entry name" value="Recomb_XerC_XerD"/>
    <property type="match status" value="1"/>
</dbReference>
<dbReference type="InterPro" id="IPR011010">
    <property type="entry name" value="DNA_brk_join_enz"/>
</dbReference>
<comment type="subcellular location">
    <subcellularLocation>
        <location evidence="1 10">Cytoplasm</location>
    </subcellularLocation>
</comment>